<dbReference type="GO" id="GO:0016787">
    <property type="term" value="F:hydrolase activity"/>
    <property type="evidence" value="ECO:0007669"/>
    <property type="project" value="UniProtKB-KW"/>
</dbReference>
<reference evidence="2" key="1">
    <citation type="submission" date="2022-06" db="EMBL/GenBank/DDBJ databases">
        <authorList>
            <person name="Ping M."/>
        </authorList>
    </citation>
    <scope>NUCLEOTIDE SEQUENCE</scope>
    <source>
        <strain evidence="2">JCM11759T</strain>
    </source>
</reference>
<evidence type="ECO:0000259" key="1">
    <source>
        <dbReference type="Pfam" id="PF00561"/>
    </source>
</evidence>
<dbReference type="Pfam" id="PF00561">
    <property type="entry name" value="Abhydrolase_1"/>
    <property type="match status" value="1"/>
</dbReference>
<organism evidence="2 3">
    <name type="scientific">Nocardiopsis exhalans</name>
    <dbReference type="NCBI Taxonomy" id="163604"/>
    <lineage>
        <taxon>Bacteria</taxon>
        <taxon>Bacillati</taxon>
        <taxon>Actinomycetota</taxon>
        <taxon>Actinomycetes</taxon>
        <taxon>Streptosporangiales</taxon>
        <taxon>Nocardiopsidaceae</taxon>
        <taxon>Nocardiopsis</taxon>
    </lineage>
</organism>
<evidence type="ECO:0000313" key="3">
    <source>
        <dbReference type="Proteomes" id="UP001055940"/>
    </source>
</evidence>
<name>A0ABY5CZS7_9ACTN</name>
<dbReference type="PANTHER" id="PTHR43194:SF2">
    <property type="entry name" value="PEROXISOMAL MEMBRANE PROTEIN LPX1"/>
    <property type="match status" value="1"/>
</dbReference>
<feature type="domain" description="AB hydrolase-1" evidence="1">
    <location>
        <begin position="10"/>
        <end position="120"/>
    </location>
</feature>
<evidence type="ECO:0000313" key="2">
    <source>
        <dbReference type="EMBL" id="USY17384.1"/>
    </source>
</evidence>
<sequence length="281" mass="29702">MDYDRRGDGPPLLLIPGGVGHGGMLDPLAAHLADRFDVATMSSRVASAKQPETLGEQRPGAHAEDVLALIDHLFEEPPIVFGFSSGAVTTLELLAQRPDRVRLAVVHEPPLVNLLPDAARHRAALASVRAAARDRGLEEAQELMTTAMTAPGPDPVQEADLPRLQRAGAWTDGYAGTGPEPLSPELAELLTRLGELQGIMLEHILLPFTTHEPDLSVLGAHSDQLVPVAGVDSPGQLPYRAAAALAARLGLPLTELPGGHLGPVERPTQFADALRELLGTS</sequence>
<dbReference type="Gene3D" id="3.40.50.1820">
    <property type="entry name" value="alpha/beta hydrolase"/>
    <property type="match status" value="1"/>
</dbReference>
<keyword evidence="2" id="KW-0378">Hydrolase</keyword>
<dbReference type="PANTHER" id="PTHR43194">
    <property type="entry name" value="HYDROLASE ALPHA/BETA FOLD FAMILY"/>
    <property type="match status" value="1"/>
</dbReference>
<proteinExistence type="predicted"/>
<dbReference type="RefSeq" id="WP_254416957.1">
    <property type="nucleotide sequence ID" value="NZ_BAAAJB010000019.1"/>
</dbReference>
<accession>A0ABY5CZS7</accession>
<dbReference type="Proteomes" id="UP001055940">
    <property type="component" value="Chromosome"/>
</dbReference>
<gene>
    <name evidence="2" type="ORF">NE857_18745</name>
</gene>
<dbReference type="InterPro" id="IPR000073">
    <property type="entry name" value="AB_hydrolase_1"/>
</dbReference>
<protein>
    <submittedName>
        <fullName evidence="2">Alpha/beta hydrolase</fullName>
    </submittedName>
</protein>
<dbReference type="SUPFAM" id="SSF53474">
    <property type="entry name" value="alpha/beta-Hydrolases"/>
    <property type="match status" value="1"/>
</dbReference>
<dbReference type="InterPro" id="IPR029058">
    <property type="entry name" value="AB_hydrolase_fold"/>
</dbReference>
<dbReference type="InterPro" id="IPR050228">
    <property type="entry name" value="Carboxylesterase_BioH"/>
</dbReference>
<dbReference type="EMBL" id="CP099837">
    <property type="protein sequence ID" value="USY17384.1"/>
    <property type="molecule type" value="Genomic_DNA"/>
</dbReference>
<keyword evidence="3" id="KW-1185">Reference proteome</keyword>